<feature type="transmembrane region" description="Helical" evidence="7">
    <location>
        <begin position="178"/>
        <end position="200"/>
    </location>
</feature>
<dbReference type="GO" id="GO:0016020">
    <property type="term" value="C:membrane"/>
    <property type="evidence" value="ECO:0007669"/>
    <property type="project" value="UniProtKB-SubCell"/>
</dbReference>
<comment type="subcellular location">
    <subcellularLocation>
        <location evidence="1">Membrane</location>
        <topology evidence="1">Multi-pass membrane protein</topology>
    </subcellularLocation>
</comment>
<comment type="caution">
    <text evidence="9">The sequence shown here is derived from an EMBL/GenBank/DDBJ whole genome shotgun (WGS) entry which is preliminary data.</text>
</comment>
<keyword evidence="3 7" id="KW-1133">Transmembrane helix</keyword>
<dbReference type="OrthoDB" id="5278984at2759"/>
<evidence type="ECO:0000256" key="7">
    <source>
        <dbReference type="SAM" id="Phobius"/>
    </source>
</evidence>
<evidence type="ECO:0000259" key="8">
    <source>
        <dbReference type="Pfam" id="PF20684"/>
    </source>
</evidence>
<feature type="domain" description="Rhodopsin" evidence="8">
    <location>
        <begin position="34"/>
        <end position="276"/>
    </location>
</feature>
<evidence type="ECO:0000256" key="2">
    <source>
        <dbReference type="ARBA" id="ARBA00022692"/>
    </source>
</evidence>
<feature type="transmembrane region" description="Helical" evidence="7">
    <location>
        <begin position="129"/>
        <end position="150"/>
    </location>
</feature>
<accession>A0A9W4UE08</accession>
<keyword evidence="2 7" id="KW-0812">Transmembrane</keyword>
<feature type="transmembrane region" description="Helical" evidence="7">
    <location>
        <begin position="12"/>
        <end position="38"/>
    </location>
</feature>
<dbReference type="Pfam" id="PF20684">
    <property type="entry name" value="Fung_rhodopsin"/>
    <property type="match status" value="1"/>
</dbReference>
<dbReference type="Proteomes" id="UP001152607">
    <property type="component" value="Unassembled WGS sequence"/>
</dbReference>
<feature type="compositionally biased region" description="Basic and acidic residues" evidence="6">
    <location>
        <begin position="355"/>
        <end position="365"/>
    </location>
</feature>
<evidence type="ECO:0000313" key="9">
    <source>
        <dbReference type="EMBL" id="CAI6333629.1"/>
    </source>
</evidence>
<keyword evidence="10" id="KW-1185">Reference proteome</keyword>
<feature type="transmembrane region" description="Helical" evidence="7">
    <location>
        <begin position="50"/>
        <end position="71"/>
    </location>
</feature>
<evidence type="ECO:0000256" key="4">
    <source>
        <dbReference type="ARBA" id="ARBA00023136"/>
    </source>
</evidence>
<name>A0A9W4UE08_9PLEO</name>
<evidence type="ECO:0000256" key="3">
    <source>
        <dbReference type="ARBA" id="ARBA00022989"/>
    </source>
</evidence>
<organism evidence="9 10">
    <name type="scientific">Periconia digitata</name>
    <dbReference type="NCBI Taxonomy" id="1303443"/>
    <lineage>
        <taxon>Eukaryota</taxon>
        <taxon>Fungi</taxon>
        <taxon>Dikarya</taxon>
        <taxon>Ascomycota</taxon>
        <taxon>Pezizomycotina</taxon>
        <taxon>Dothideomycetes</taxon>
        <taxon>Pleosporomycetidae</taxon>
        <taxon>Pleosporales</taxon>
        <taxon>Massarineae</taxon>
        <taxon>Periconiaceae</taxon>
        <taxon>Periconia</taxon>
    </lineage>
</organism>
<sequence>MDFKPVANSGRVLARAFIGTSFILMIITSTLVTARIWTRLYPAFRVSWDDLFAVVSYCCVITTTVLLLQTVKHDFGNKDTTKLSLQDFQDAFMFAVIAEIFWMLGIAFTKLSVAFMLLRFEQARYMRNFLWFFVGVLVVVCILSVLSQALQCIPLRAAWDFTIRPKAKCLSMEAQGGIAIAINCINVITDVLFALLPISFLRKVQLPLRERIILGVLMGLGLFAGIVAAVKTYYLTRFFVGNPIINAIRVGFLSSTEALLALATCCIPCLRALFQRILERFGLASPRPPHNDSSYDGGISTSRSRTRKTTSTASGINMNNLMRGDDNRSETRALTESDEEDNTYENVWQSTQRQVQREVEELERIRRGHTRALPPADSVEALDTYQEGPSPTLSTKKKRLRISSWDQNEGEEPGGSSSKKGAGKWWSKI</sequence>
<dbReference type="EMBL" id="CAOQHR010000004">
    <property type="protein sequence ID" value="CAI6333629.1"/>
    <property type="molecule type" value="Genomic_DNA"/>
</dbReference>
<dbReference type="InterPro" id="IPR052337">
    <property type="entry name" value="SAT4-like"/>
</dbReference>
<reference evidence="9" key="1">
    <citation type="submission" date="2023-01" db="EMBL/GenBank/DDBJ databases">
        <authorList>
            <person name="Van Ghelder C."/>
            <person name="Rancurel C."/>
        </authorList>
    </citation>
    <scope>NUCLEOTIDE SEQUENCE</scope>
    <source>
        <strain evidence="9">CNCM I-4278</strain>
    </source>
</reference>
<evidence type="ECO:0000256" key="1">
    <source>
        <dbReference type="ARBA" id="ARBA00004141"/>
    </source>
</evidence>
<feature type="compositionally biased region" description="Low complexity" evidence="6">
    <location>
        <begin position="414"/>
        <end position="429"/>
    </location>
</feature>
<feature type="compositionally biased region" description="Basic and acidic residues" evidence="6">
    <location>
        <begin position="323"/>
        <end position="335"/>
    </location>
</feature>
<evidence type="ECO:0000313" key="10">
    <source>
        <dbReference type="Proteomes" id="UP001152607"/>
    </source>
</evidence>
<dbReference type="PANTHER" id="PTHR33048:SF129">
    <property type="entry name" value="INTEGRAL MEMBRANE PROTEIN-RELATED"/>
    <property type="match status" value="1"/>
</dbReference>
<proteinExistence type="inferred from homology"/>
<protein>
    <recommendedName>
        <fullName evidence="8">Rhodopsin domain-containing protein</fullName>
    </recommendedName>
</protein>
<feature type="transmembrane region" description="Helical" evidence="7">
    <location>
        <begin position="212"/>
        <end position="230"/>
    </location>
</feature>
<comment type="similarity">
    <text evidence="5">Belongs to the SAT4 family.</text>
</comment>
<feature type="region of interest" description="Disordered" evidence="6">
    <location>
        <begin position="288"/>
        <end position="429"/>
    </location>
</feature>
<dbReference type="PANTHER" id="PTHR33048">
    <property type="entry name" value="PTH11-LIKE INTEGRAL MEMBRANE PROTEIN (AFU_ORTHOLOGUE AFUA_5G11245)"/>
    <property type="match status" value="1"/>
</dbReference>
<gene>
    <name evidence="9" type="ORF">PDIGIT_LOCUS6677</name>
</gene>
<keyword evidence="4 7" id="KW-0472">Membrane</keyword>
<evidence type="ECO:0000256" key="6">
    <source>
        <dbReference type="SAM" id="MobiDB-lite"/>
    </source>
</evidence>
<evidence type="ECO:0000256" key="5">
    <source>
        <dbReference type="ARBA" id="ARBA00038359"/>
    </source>
</evidence>
<dbReference type="AlphaFoldDB" id="A0A9W4UE08"/>
<feature type="transmembrane region" description="Helical" evidence="7">
    <location>
        <begin position="91"/>
        <end position="117"/>
    </location>
</feature>
<dbReference type="InterPro" id="IPR049326">
    <property type="entry name" value="Rhodopsin_dom_fungi"/>
</dbReference>